<evidence type="ECO:0000256" key="1">
    <source>
        <dbReference type="ARBA" id="ARBA00010088"/>
    </source>
</evidence>
<dbReference type="Proteomes" id="UP001172737">
    <property type="component" value="Unassembled WGS sequence"/>
</dbReference>
<keyword evidence="3 6" id="KW-0378">Hydrolase</keyword>
<dbReference type="GO" id="GO:0016787">
    <property type="term" value="F:hydrolase activity"/>
    <property type="evidence" value="ECO:0007669"/>
    <property type="project" value="UniProtKB-KW"/>
</dbReference>
<accession>A0AAW7M3T4</accession>
<dbReference type="RefSeq" id="WP_301118632.1">
    <property type="nucleotide sequence ID" value="NZ_JAUHPX010000004.1"/>
</dbReference>
<evidence type="ECO:0000256" key="2">
    <source>
        <dbReference type="ARBA" id="ARBA00022729"/>
    </source>
</evidence>
<dbReference type="Pfam" id="PF08386">
    <property type="entry name" value="Abhydrolase_4"/>
    <property type="match status" value="1"/>
</dbReference>
<reference evidence="6" key="1">
    <citation type="submission" date="2023-06" db="EMBL/GenBank/DDBJ databases">
        <title>Sysu t00039.</title>
        <authorList>
            <person name="Gao L."/>
            <person name="Fang B.-Z."/>
            <person name="Li W.-J."/>
        </authorList>
    </citation>
    <scope>NUCLEOTIDE SEQUENCE</scope>
    <source>
        <strain evidence="6">SYSU T00039</strain>
    </source>
</reference>
<dbReference type="PROSITE" id="PS51257">
    <property type="entry name" value="PROKAR_LIPOPROTEIN"/>
    <property type="match status" value="1"/>
</dbReference>
<dbReference type="InterPro" id="IPR051601">
    <property type="entry name" value="Serine_prot/Carboxylest_S33"/>
</dbReference>
<dbReference type="PANTHER" id="PTHR43248">
    <property type="entry name" value="2-SUCCINYL-6-HYDROXY-2,4-CYCLOHEXADIENE-1-CARBOXYLATE SYNTHASE"/>
    <property type="match status" value="1"/>
</dbReference>
<keyword evidence="7" id="KW-1185">Reference proteome</keyword>
<name>A0AAW7M3T4_9MICO</name>
<evidence type="ECO:0000313" key="6">
    <source>
        <dbReference type="EMBL" id="MDN4488262.1"/>
    </source>
</evidence>
<dbReference type="SUPFAM" id="SSF53474">
    <property type="entry name" value="alpha/beta-Hydrolases"/>
    <property type="match status" value="1"/>
</dbReference>
<dbReference type="EMBL" id="JAUHPX010000004">
    <property type="protein sequence ID" value="MDN4488262.1"/>
    <property type="molecule type" value="Genomic_DNA"/>
</dbReference>
<organism evidence="6 7">
    <name type="scientific">Demequina lignilytica</name>
    <dbReference type="NCBI Taxonomy" id="3051663"/>
    <lineage>
        <taxon>Bacteria</taxon>
        <taxon>Bacillati</taxon>
        <taxon>Actinomycetota</taxon>
        <taxon>Actinomycetes</taxon>
        <taxon>Micrococcales</taxon>
        <taxon>Demequinaceae</taxon>
        <taxon>Demequina</taxon>
    </lineage>
</organism>
<comment type="caution">
    <text evidence="6">The sequence shown here is derived from an EMBL/GenBank/DDBJ whole genome shotgun (WGS) entry which is preliminary data.</text>
</comment>
<dbReference type="AlphaFoldDB" id="A0AAW7M3T4"/>
<feature type="chain" id="PRO_5043891360" evidence="4">
    <location>
        <begin position="27"/>
        <end position="512"/>
    </location>
</feature>
<feature type="domain" description="Peptidase S33 tripeptidyl aminopeptidase-like C-terminal" evidence="5">
    <location>
        <begin position="417"/>
        <end position="512"/>
    </location>
</feature>
<dbReference type="InterPro" id="IPR029058">
    <property type="entry name" value="AB_hydrolase_fold"/>
</dbReference>
<dbReference type="Gene3D" id="3.40.50.1820">
    <property type="entry name" value="alpha/beta hydrolase"/>
    <property type="match status" value="1"/>
</dbReference>
<evidence type="ECO:0000256" key="4">
    <source>
        <dbReference type="SAM" id="SignalP"/>
    </source>
</evidence>
<keyword evidence="2 4" id="KW-0732">Signal</keyword>
<dbReference type="InterPro" id="IPR013595">
    <property type="entry name" value="Pept_S33_TAP-like_C"/>
</dbReference>
<feature type="signal peptide" evidence="4">
    <location>
        <begin position="1"/>
        <end position="26"/>
    </location>
</feature>
<evidence type="ECO:0000256" key="3">
    <source>
        <dbReference type="ARBA" id="ARBA00022801"/>
    </source>
</evidence>
<gene>
    <name evidence="6" type="ORF">QQX10_08790</name>
</gene>
<evidence type="ECO:0000259" key="5">
    <source>
        <dbReference type="Pfam" id="PF08386"/>
    </source>
</evidence>
<proteinExistence type="inferred from homology"/>
<evidence type="ECO:0000313" key="7">
    <source>
        <dbReference type="Proteomes" id="UP001172737"/>
    </source>
</evidence>
<sequence length="512" mass="54084">MPRPLTAAVAAALTALLLAACVPERAQITPSDDSVPTSIPSTTASSGLDVYDQTVDWSACGVLECATIQVPVDWTDPTGPTTDLAINRSAATDPANRIGSLLINPGGPGGSGLDLTEYFVSSAGEDLLAAYDVIGFDPRGVGQSSPLQCGDADVIDTYYLTDLVLETEGAIEDARQATVDFAAGCRELSGPLIENVDTTSAARDMDVIRALLGDDELYYLGFSYGTQLGATYAALYPENVGRMVLDGAVDFLLDGEQVAIEQAEGFERSLGNFAEWCLASADDCPLTGTVEQAKAQVKEIALHARDTGYQNSDGDRVNGNELVYGIVVTLYDEGSWPYLSAALQEVADRGTADIFFQLANFYLDKDSSSGEYLSNSMWSFTAIGCLDGPVSEPTTVDSLADFTAQISQASPTFGWWFAGSLGCDGWPWEAKEPVTSLEATADAAPILVVGTTNDPATPYSWAESLTERLGDATLLTYDGEGHTAYGRSNQCIIDAVDGYLVDGEMPVSGTTC</sequence>
<comment type="similarity">
    <text evidence="1">Belongs to the peptidase S33 family.</text>
</comment>
<protein>
    <submittedName>
        <fullName evidence="6">Alpha/beta hydrolase</fullName>
    </submittedName>
</protein>
<dbReference type="PANTHER" id="PTHR43248:SF29">
    <property type="entry name" value="TRIPEPTIDYL AMINOPEPTIDASE"/>
    <property type="match status" value="1"/>
</dbReference>